<evidence type="ECO:0000256" key="8">
    <source>
        <dbReference type="SAM" id="Phobius"/>
    </source>
</evidence>
<dbReference type="InterPro" id="IPR008253">
    <property type="entry name" value="Marvel"/>
</dbReference>
<evidence type="ECO:0000313" key="11">
    <source>
        <dbReference type="Proteomes" id="UP001221898"/>
    </source>
</evidence>
<evidence type="ECO:0000256" key="6">
    <source>
        <dbReference type="ARBA" id="ARBA00023180"/>
    </source>
</evidence>
<dbReference type="Proteomes" id="UP001221898">
    <property type="component" value="Unassembled WGS sequence"/>
</dbReference>
<dbReference type="InterPro" id="IPR001285">
    <property type="entry name" value="Synaptophysin/porin"/>
</dbReference>
<dbReference type="PROSITE" id="PS51225">
    <property type="entry name" value="MARVEL"/>
    <property type="match status" value="1"/>
</dbReference>
<evidence type="ECO:0000256" key="2">
    <source>
        <dbReference type="ARBA" id="ARBA00006476"/>
    </source>
</evidence>
<keyword evidence="4 8" id="KW-1133">Transmembrane helix</keyword>
<evidence type="ECO:0000256" key="4">
    <source>
        <dbReference type="ARBA" id="ARBA00022989"/>
    </source>
</evidence>
<feature type="domain" description="MARVEL" evidence="9">
    <location>
        <begin position="10"/>
        <end position="184"/>
    </location>
</feature>
<dbReference type="GO" id="GO:0030672">
    <property type="term" value="C:synaptic vesicle membrane"/>
    <property type="evidence" value="ECO:0007669"/>
    <property type="project" value="TreeGrafter"/>
</dbReference>
<keyword evidence="3 7" id="KW-0812">Transmembrane</keyword>
<dbReference type="PANTHER" id="PTHR10306:SF33">
    <property type="entry name" value="SYNAPTOPHYSIN-LIKE 1"/>
    <property type="match status" value="1"/>
</dbReference>
<dbReference type="PROSITE" id="PS51257">
    <property type="entry name" value="PROKAR_LIPOPROTEIN"/>
    <property type="match status" value="1"/>
</dbReference>
<feature type="transmembrane region" description="Helical" evidence="8">
    <location>
        <begin position="20"/>
        <end position="38"/>
    </location>
</feature>
<reference evidence="10" key="1">
    <citation type="journal article" date="2023" name="Science">
        <title>Genome structures resolve the early diversification of teleost fishes.</title>
        <authorList>
            <person name="Parey E."/>
            <person name="Louis A."/>
            <person name="Montfort J."/>
            <person name="Bouchez O."/>
            <person name="Roques C."/>
            <person name="Iampietro C."/>
            <person name="Lluch J."/>
            <person name="Castinel A."/>
            <person name="Donnadieu C."/>
            <person name="Desvignes T."/>
            <person name="Floi Bucao C."/>
            <person name="Jouanno E."/>
            <person name="Wen M."/>
            <person name="Mejri S."/>
            <person name="Dirks R."/>
            <person name="Jansen H."/>
            <person name="Henkel C."/>
            <person name="Chen W.J."/>
            <person name="Zahm M."/>
            <person name="Cabau C."/>
            <person name="Klopp C."/>
            <person name="Thompson A.W."/>
            <person name="Robinson-Rechavi M."/>
            <person name="Braasch I."/>
            <person name="Lecointre G."/>
            <person name="Bobe J."/>
            <person name="Postlethwait J.H."/>
            <person name="Berthelot C."/>
            <person name="Roest Crollius H."/>
            <person name="Guiguen Y."/>
        </authorList>
    </citation>
    <scope>NUCLEOTIDE SEQUENCE</scope>
    <source>
        <strain evidence="10">NC1722</strain>
    </source>
</reference>
<accession>A0AAD7RNV2</accession>
<comment type="caution">
    <text evidence="10">The sequence shown here is derived from an EMBL/GenBank/DDBJ whole genome shotgun (WGS) entry which is preliminary data.</text>
</comment>
<dbReference type="PRINTS" id="PR00220">
    <property type="entry name" value="SYNAPTOPHYSN"/>
</dbReference>
<name>A0AAD7RNV2_9TELE</name>
<comment type="similarity">
    <text evidence="2">Belongs to the synaptophysin/synaptobrevin family.</text>
</comment>
<dbReference type="PANTHER" id="PTHR10306">
    <property type="entry name" value="SYNAPTOPHYSIN"/>
    <property type="match status" value="1"/>
</dbReference>
<evidence type="ECO:0000256" key="7">
    <source>
        <dbReference type="PROSITE-ProRule" id="PRU00581"/>
    </source>
</evidence>
<keyword evidence="11" id="KW-1185">Reference proteome</keyword>
<protein>
    <recommendedName>
        <fullName evidence="9">MARVEL domain-containing protein</fullName>
    </recommendedName>
</protein>
<proteinExistence type="inferred from homology"/>
<keyword evidence="6" id="KW-0325">Glycoprotein</keyword>
<evidence type="ECO:0000259" key="9">
    <source>
        <dbReference type="PROSITE" id="PS51225"/>
    </source>
</evidence>
<keyword evidence="5 7" id="KW-0472">Membrane</keyword>
<evidence type="ECO:0000256" key="5">
    <source>
        <dbReference type="ARBA" id="ARBA00023136"/>
    </source>
</evidence>
<dbReference type="AlphaFoldDB" id="A0AAD7RNV2"/>
<dbReference type="Pfam" id="PF01284">
    <property type="entry name" value="MARVEL"/>
    <property type="match status" value="1"/>
</dbReference>
<comment type="subcellular location">
    <subcellularLocation>
        <location evidence="1">Membrane</location>
        <topology evidence="1">Multi-pass membrane protein</topology>
    </subcellularLocation>
</comment>
<evidence type="ECO:0000256" key="3">
    <source>
        <dbReference type="ARBA" id="ARBA00022692"/>
    </source>
</evidence>
<evidence type="ECO:0000256" key="1">
    <source>
        <dbReference type="ARBA" id="ARBA00004141"/>
    </source>
</evidence>
<evidence type="ECO:0000313" key="10">
    <source>
        <dbReference type="EMBL" id="KAJ8387691.1"/>
    </source>
</evidence>
<dbReference type="EMBL" id="JAINUG010000207">
    <property type="protein sequence ID" value="KAJ8387691.1"/>
    <property type="molecule type" value="Genomic_DNA"/>
</dbReference>
<feature type="transmembrane region" description="Helical" evidence="8">
    <location>
        <begin position="130"/>
        <end position="151"/>
    </location>
</feature>
<feature type="transmembrane region" description="Helical" evidence="8">
    <location>
        <begin position="96"/>
        <end position="118"/>
    </location>
</feature>
<organism evidence="10 11">
    <name type="scientific">Aldrovandia affinis</name>
    <dbReference type="NCBI Taxonomy" id="143900"/>
    <lineage>
        <taxon>Eukaryota</taxon>
        <taxon>Metazoa</taxon>
        <taxon>Chordata</taxon>
        <taxon>Craniata</taxon>
        <taxon>Vertebrata</taxon>
        <taxon>Euteleostomi</taxon>
        <taxon>Actinopterygii</taxon>
        <taxon>Neopterygii</taxon>
        <taxon>Teleostei</taxon>
        <taxon>Notacanthiformes</taxon>
        <taxon>Halosauridae</taxon>
        <taxon>Aldrovandia</taxon>
    </lineage>
</organism>
<gene>
    <name evidence="10" type="ORF">AAFF_G00151220</name>
</gene>
<sequence length="207" mass="22868">MTGLRLNLSPLREPLGFIKVLEWLAAIFAFGSCGSYVGRSVVSLLCSEGKNETLSATVSYPFRLNQVLLVSSNATLCNRTVAETHLVGDSASSVQFFVTIAVLAFLYCMAALLMYVGYMHVYRDSDFGPIMDFVMTVIFSFFWLVCSSAWARGLQNVKYATGTAGIRATLALCQEEGVVCEVTRVRPHAQSQRVRGIWLPEHDDMGR</sequence>